<dbReference type="Proteomes" id="UP000663874">
    <property type="component" value="Unassembled WGS sequence"/>
</dbReference>
<sequence length="299" mass="35280">MHLHFNSSILDYIHLTPPTWSITTTTMKLCSILFSLLDIDNTNRLEEYQIRALLIYLTNMHKNQMSTIIYKLDLDRSGAMELGEFFLLITLLLANKDKKEKEFMHAHSKTVFELLDEDSSGTITVEEFQRLGFLFNLDNREIRIIFNDFDISGDHALDYSEFRMFTLACIKKQKSMKKKRFKILLQRRFNFLAKQRQPILKYINQTINECVPGLIVYDQDDTIPNVTLPMDMKFRCQQSNPYHQTTNSIDTNSLLIKTLNYDEDIFSDMFESIYIRQTNDSRSIKSQLFASSHYSLFNY</sequence>
<dbReference type="InterPro" id="IPR002048">
    <property type="entry name" value="EF_hand_dom"/>
</dbReference>
<dbReference type="Proteomes" id="UP000663854">
    <property type="component" value="Unassembled WGS sequence"/>
</dbReference>
<dbReference type="OrthoDB" id="186625at2759"/>
<proteinExistence type="predicted"/>
<keyword evidence="9" id="KW-1185">Reference proteome</keyword>
<dbReference type="InterPro" id="IPR011992">
    <property type="entry name" value="EF-hand-dom_pair"/>
</dbReference>
<evidence type="ECO:0000313" key="6">
    <source>
        <dbReference type="EMBL" id="CAF1252041.1"/>
    </source>
</evidence>
<evidence type="ECO:0000313" key="4">
    <source>
        <dbReference type="EMBL" id="CAF1031226.1"/>
    </source>
</evidence>
<dbReference type="EMBL" id="CAJNOH010000080">
    <property type="protein sequence ID" value="CAF0848523.1"/>
    <property type="molecule type" value="Genomic_DNA"/>
</dbReference>
<dbReference type="EMBL" id="CAJNOU010001787">
    <property type="protein sequence ID" value="CAF1252041.1"/>
    <property type="molecule type" value="Genomic_DNA"/>
</dbReference>
<dbReference type="Gene3D" id="1.10.238.10">
    <property type="entry name" value="EF-hand"/>
    <property type="match status" value="1"/>
</dbReference>
<evidence type="ECO:0000256" key="1">
    <source>
        <dbReference type="ARBA" id="ARBA00022837"/>
    </source>
</evidence>
<evidence type="ECO:0000313" key="3">
    <source>
        <dbReference type="EMBL" id="CAF0848523.1"/>
    </source>
</evidence>
<reference evidence="4" key="1">
    <citation type="submission" date="2021-02" db="EMBL/GenBank/DDBJ databases">
        <authorList>
            <person name="Nowell W R."/>
        </authorList>
    </citation>
    <scope>NUCLEOTIDE SEQUENCE</scope>
</reference>
<keyword evidence="1" id="KW-0106">Calcium</keyword>
<dbReference type="SUPFAM" id="SSF47473">
    <property type="entry name" value="EF-hand"/>
    <property type="match status" value="1"/>
</dbReference>
<dbReference type="PANTHER" id="PTHR47065">
    <property type="entry name" value="EF-HAND CALCIUM-BINDING DOMAIN-CONTAINING PROTEIN 9"/>
    <property type="match status" value="1"/>
</dbReference>
<dbReference type="SMART" id="SM00054">
    <property type="entry name" value="EFh"/>
    <property type="match status" value="3"/>
</dbReference>
<dbReference type="Proteomes" id="UP000663870">
    <property type="component" value="Unassembled WGS sequence"/>
</dbReference>
<evidence type="ECO:0000313" key="8">
    <source>
        <dbReference type="EMBL" id="CAF3731927.1"/>
    </source>
</evidence>
<organism evidence="4 10">
    <name type="scientific">Rotaria sordida</name>
    <dbReference type="NCBI Taxonomy" id="392033"/>
    <lineage>
        <taxon>Eukaryota</taxon>
        <taxon>Metazoa</taxon>
        <taxon>Spiralia</taxon>
        <taxon>Gnathifera</taxon>
        <taxon>Rotifera</taxon>
        <taxon>Eurotatoria</taxon>
        <taxon>Bdelloidea</taxon>
        <taxon>Philodinida</taxon>
        <taxon>Philodinidae</taxon>
        <taxon>Rotaria</taxon>
    </lineage>
</organism>
<dbReference type="GO" id="GO:0061891">
    <property type="term" value="F:calcium ion sensor activity"/>
    <property type="evidence" value="ECO:0007669"/>
    <property type="project" value="TreeGrafter"/>
</dbReference>
<dbReference type="AlphaFoldDB" id="A0A814IZQ5"/>
<dbReference type="PANTHER" id="PTHR47065:SF1">
    <property type="entry name" value="EF-HAND CALCIUM-BINDING DOMAIN-CONTAINING PROTEIN 9"/>
    <property type="match status" value="1"/>
</dbReference>
<evidence type="ECO:0000313" key="9">
    <source>
        <dbReference type="Proteomes" id="UP000663870"/>
    </source>
</evidence>
<dbReference type="EMBL" id="CAJNOL010000593">
    <property type="protein sequence ID" value="CAF1129859.1"/>
    <property type="molecule type" value="Genomic_DNA"/>
</dbReference>
<dbReference type="GO" id="GO:0005737">
    <property type="term" value="C:cytoplasm"/>
    <property type="evidence" value="ECO:0007669"/>
    <property type="project" value="TreeGrafter"/>
</dbReference>
<dbReference type="EMBL" id="CAJOAX010000766">
    <property type="protein sequence ID" value="CAF3647325.1"/>
    <property type="molecule type" value="Genomic_DNA"/>
</dbReference>
<dbReference type="Pfam" id="PF13499">
    <property type="entry name" value="EF-hand_7"/>
    <property type="match status" value="1"/>
</dbReference>
<evidence type="ECO:0000313" key="7">
    <source>
        <dbReference type="EMBL" id="CAF3647325.1"/>
    </source>
</evidence>
<dbReference type="PROSITE" id="PS00018">
    <property type="entry name" value="EF_HAND_1"/>
    <property type="match status" value="3"/>
</dbReference>
<dbReference type="Proteomes" id="UP000663889">
    <property type="component" value="Unassembled WGS sequence"/>
</dbReference>
<evidence type="ECO:0000313" key="10">
    <source>
        <dbReference type="Proteomes" id="UP000663882"/>
    </source>
</evidence>
<feature type="domain" description="EF-hand" evidence="2">
    <location>
        <begin position="103"/>
        <end position="138"/>
    </location>
</feature>
<dbReference type="Proteomes" id="UP000663823">
    <property type="component" value="Unassembled WGS sequence"/>
</dbReference>
<evidence type="ECO:0000313" key="5">
    <source>
        <dbReference type="EMBL" id="CAF1129859.1"/>
    </source>
</evidence>
<dbReference type="PROSITE" id="PS50222">
    <property type="entry name" value="EF_HAND_2"/>
    <property type="match status" value="1"/>
</dbReference>
<dbReference type="EMBL" id="CAJOBE010001304">
    <property type="protein sequence ID" value="CAF3731927.1"/>
    <property type="molecule type" value="Genomic_DNA"/>
</dbReference>
<dbReference type="InterPro" id="IPR018247">
    <property type="entry name" value="EF_Hand_1_Ca_BS"/>
</dbReference>
<dbReference type="Proteomes" id="UP000663882">
    <property type="component" value="Unassembled WGS sequence"/>
</dbReference>
<dbReference type="InterPro" id="IPR042798">
    <property type="entry name" value="EFCAB9"/>
</dbReference>
<dbReference type="CDD" id="cd00051">
    <property type="entry name" value="EFh"/>
    <property type="match status" value="1"/>
</dbReference>
<gene>
    <name evidence="8" type="ORF">FNK824_LOCUS11150</name>
    <name evidence="5" type="ORF">JXQ802_LOCUS20645</name>
    <name evidence="7" type="ORF">OTI717_LOCUS9171</name>
    <name evidence="3" type="ORF">PYM288_LOCUS6940</name>
    <name evidence="4" type="ORF">RFH988_LOCUS15724</name>
    <name evidence="6" type="ORF">SEV965_LOCUS23786</name>
</gene>
<accession>A0A814IZQ5</accession>
<evidence type="ECO:0000259" key="2">
    <source>
        <dbReference type="PROSITE" id="PS50222"/>
    </source>
</evidence>
<comment type="caution">
    <text evidence="4">The sequence shown here is derived from an EMBL/GenBank/DDBJ whole genome shotgun (WGS) entry which is preliminary data.</text>
</comment>
<protein>
    <recommendedName>
        <fullName evidence="2">EF-hand domain-containing protein</fullName>
    </recommendedName>
</protein>
<dbReference type="EMBL" id="CAJNOO010000776">
    <property type="protein sequence ID" value="CAF1031226.1"/>
    <property type="molecule type" value="Genomic_DNA"/>
</dbReference>
<name>A0A814IZQ5_9BILA</name>
<dbReference type="GO" id="GO:0005509">
    <property type="term" value="F:calcium ion binding"/>
    <property type="evidence" value="ECO:0007669"/>
    <property type="project" value="InterPro"/>
</dbReference>